<dbReference type="PROSITE" id="PS50088">
    <property type="entry name" value="ANK_REPEAT"/>
    <property type="match status" value="1"/>
</dbReference>
<dbReference type="SUPFAM" id="SSF48403">
    <property type="entry name" value="Ankyrin repeat"/>
    <property type="match status" value="1"/>
</dbReference>
<dbReference type="Gene3D" id="1.25.40.20">
    <property type="entry name" value="Ankyrin repeat-containing domain"/>
    <property type="match status" value="3"/>
</dbReference>
<sequence>MGTPPFFMKKVYEAASEGDWNSMKTAYNGPHDKYVMAPITVLKDTAFHLAVYSRKDEPLKSLLNIVAKKSIPWSPCTLKNAYGNTVLHEAVFTGNMKAVELLLQFNPNQQCDTSKQLETKNALGETPLYRAASCGKKEIVEYLVIKMKQIYKGKLLEEHRRRGNLDKEKNNNSRKVDLKPILHAAIEGHHFETALTLLKRDPSLDDMKDEQGRTCLHLLAEMPRAFKSGCAMPKYSIRNLIYYCLSASNGDVDQSKSKKGHSSANGDQSKSEEGYKELNFKVNLDNEFRKEIQYGANYISYIDIFFICEEVVIEKLKESQSPDTEGNEVQDNGSMESQSPHREGNKDNRSKEFQIRDGKGNKVFDDASTLKMLFLHEHEHEHEHEKQIFLFVDTAPKCRPQYYSSEPHKGWKVGRIQEEKDKHESALKLAQELIEKNKRHWWQSINVADSNKVNIETPGQGGRGQGGDPIPLFIAISSGIEEIAKEILEKFPQGVELVNETGQNIMHVAVMHRQREIYRYVKKKFKPIMVRLSSRIDNNGYTLLHHVAHMKHYRGGTRAGPALKLQEEIQWFKRVQRAVPPYLSEQRAPREVPPDNEGMQRGKELTALELFQEEHKAQLKLAQEWIEKTSQSCSAVAVLLATVVFAAAYTIPGGSDERGFPIFLHNRFFLAFTILDVIALASSLTSVVMFLSILTSPFEYENFYHNIPRKLIWGFTLLFLSVMTTMLAFACTLFLIIHFRKKWTTGLISFAAFLPVTVFALMQFPLYVSFPSTMEDFFKEARKYLPRYCYPLRR</sequence>
<evidence type="ECO:0000259" key="4">
    <source>
        <dbReference type="Pfam" id="PF13962"/>
    </source>
</evidence>
<feature type="transmembrane region" description="Helical" evidence="3">
    <location>
        <begin position="635"/>
        <end position="655"/>
    </location>
</feature>
<protein>
    <submittedName>
        <fullName evidence="6 7">Uncharacterized protein LOC105115881 isoform X1</fullName>
    </submittedName>
</protein>
<keyword evidence="3" id="KW-0472">Membrane</keyword>
<evidence type="ECO:0000313" key="6">
    <source>
        <dbReference type="RefSeq" id="XP_011011249.1"/>
    </source>
</evidence>
<dbReference type="PANTHER" id="PTHR24177">
    <property type="entry name" value="CASKIN"/>
    <property type="match status" value="1"/>
</dbReference>
<keyword evidence="3" id="KW-1133">Transmembrane helix</keyword>
<feature type="transmembrane region" description="Helical" evidence="3">
    <location>
        <begin position="747"/>
        <end position="768"/>
    </location>
</feature>
<dbReference type="PROSITE" id="PS50297">
    <property type="entry name" value="ANK_REP_REGION"/>
    <property type="match status" value="1"/>
</dbReference>
<evidence type="ECO:0000256" key="2">
    <source>
        <dbReference type="SAM" id="MobiDB-lite"/>
    </source>
</evidence>
<organism evidence="5 7">
    <name type="scientific">Populus euphratica</name>
    <name type="common">Euphrates poplar</name>
    <dbReference type="NCBI Taxonomy" id="75702"/>
    <lineage>
        <taxon>Eukaryota</taxon>
        <taxon>Viridiplantae</taxon>
        <taxon>Streptophyta</taxon>
        <taxon>Embryophyta</taxon>
        <taxon>Tracheophyta</taxon>
        <taxon>Spermatophyta</taxon>
        <taxon>Magnoliopsida</taxon>
        <taxon>eudicotyledons</taxon>
        <taxon>Gunneridae</taxon>
        <taxon>Pentapetalae</taxon>
        <taxon>rosids</taxon>
        <taxon>fabids</taxon>
        <taxon>Malpighiales</taxon>
        <taxon>Salicaceae</taxon>
        <taxon>Saliceae</taxon>
        <taxon>Populus</taxon>
    </lineage>
</organism>
<name>A0AAJ6THZ0_POPEU</name>
<dbReference type="InterPro" id="IPR002110">
    <property type="entry name" value="Ankyrin_rpt"/>
</dbReference>
<gene>
    <name evidence="6 7" type="primary">LOC105115881</name>
</gene>
<accession>A0AAJ6THZ0</accession>
<dbReference type="Proteomes" id="UP000694918">
    <property type="component" value="Unplaced"/>
</dbReference>
<proteinExistence type="predicted"/>
<dbReference type="InterPro" id="IPR026961">
    <property type="entry name" value="PGG_dom"/>
</dbReference>
<dbReference type="Pfam" id="PF12796">
    <property type="entry name" value="Ank_2"/>
    <property type="match status" value="1"/>
</dbReference>
<keyword evidence="3" id="KW-0812">Transmembrane</keyword>
<dbReference type="Pfam" id="PF13962">
    <property type="entry name" value="PGG"/>
    <property type="match status" value="1"/>
</dbReference>
<dbReference type="KEGG" id="peu:105115881"/>
<reference evidence="6 7" key="1">
    <citation type="submission" date="2025-04" db="UniProtKB">
        <authorList>
            <consortium name="RefSeq"/>
        </authorList>
    </citation>
    <scope>IDENTIFICATION</scope>
</reference>
<keyword evidence="5" id="KW-1185">Reference proteome</keyword>
<feature type="compositionally biased region" description="Basic and acidic residues" evidence="2">
    <location>
        <begin position="339"/>
        <end position="358"/>
    </location>
</feature>
<dbReference type="InterPro" id="IPR036770">
    <property type="entry name" value="Ankyrin_rpt-contain_sf"/>
</dbReference>
<evidence type="ECO:0000256" key="3">
    <source>
        <dbReference type="SAM" id="Phobius"/>
    </source>
</evidence>
<keyword evidence="1" id="KW-0040">ANK repeat</keyword>
<feature type="transmembrane region" description="Helical" evidence="3">
    <location>
        <begin position="711"/>
        <end position="735"/>
    </location>
</feature>
<feature type="domain" description="PGG" evidence="4">
    <location>
        <begin position="624"/>
        <end position="735"/>
    </location>
</feature>
<dbReference type="SMART" id="SM00248">
    <property type="entry name" value="ANK"/>
    <property type="match status" value="6"/>
</dbReference>
<evidence type="ECO:0000256" key="1">
    <source>
        <dbReference type="PROSITE-ProRule" id="PRU00023"/>
    </source>
</evidence>
<dbReference type="GeneID" id="105115881"/>
<feature type="compositionally biased region" description="Polar residues" evidence="2">
    <location>
        <begin position="321"/>
        <end position="338"/>
    </location>
</feature>
<evidence type="ECO:0000313" key="5">
    <source>
        <dbReference type="Proteomes" id="UP000694918"/>
    </source>
</evidence>
<feature type="region of interest" description="Disordered" evidence="2">
    <location>
        <begin position="317"/>
        <end position="358"/>
    </location>
</feature>
<feature type="transmembrane region" description="Helical" evidence="3">
    <location>
        <begin position="667"/>
        <end position="691"/>
    </location>
</feature>
<dbReference type="GO" id="GO:0016020">
    <property type="term" value="C:membrane"/>
    <property type="evidence" value="ECO:0007669"/>
    <property type="project" value="TreeGrafter"/>
</dbReference>
<dbReference type="RefSeq" id="XP_011011249.1">
    <property type="nucleotide sequence ID" value="XM_011012947.1"/>
</dbReference>
<dbReference type="PANTHER" id="PTHR24177:SF331">
    <property type="entry name" value="PGG DOMAIN-CONTAINING PROTEIN"/>
    <property type="match status" value="1"/>
</dbReference>
<dbReference type="RefSeq" id="XP_011011250.1">
    <property type="nucleotide sequence ID" value="XM_011012948.1"/>
</dbReference>
<feature type="repeat" description="ANK" evidence="1">
    <location>
        <begin position="82"/>
        <end position="114"/>
    </location>
</feature>
<evidence type="ECO:0000313" key="7">
    <source>
        <dbReference type="RefSeq" id="XP_011011250.1"/>
    </source>
</evidence>
<dbReference type="AlphaFoldDB" id="A0AAJ6THZ0"/>